<name>A0A315V549_GAMAF</name>
<gene>
    <name evidence="1" type="ORF">CCH79_00009928</name>
</gene>
<evidence type="ECO:0000313" key="2">
    <source>
        <dbReference type="Proteomes" id="UP000250572"/>
    </source>
</evidence>
<protein>
    <submittedName>
        <fullName evidence="1">Uncharacterized protein</fullName>
    </submittedName>
</protein>
<dbReference type="AlphaFoldDB" id="A0A315V549"/>
<comment type="caution">
    <text evidence="1">The sequence shown here is derived from an EMBL/GenBank/DDBJ whole genome shotgun (WGS) entry which is preliminary data.</text>
</comment>
<dbReference type="EMBL" id="NHOQ01002301">
    <property type="protein sequence ID" value="PWA18396.1"/>
    <property type="molecule type" value="Genomic_DNA"/>
</dbReference>
<organism evidence="1 2">
    <name type="scientific">Gambusia affinis</name>
    <name type="common">Western mosquitofish</name>
    <name type="synonym">Heterandria affinis</name>
    <dbReference type="NCBI Taxonomy" id="33528"/>
    <lineage>
        <taxon>Eukaryota</taxon>
        <taxon>Metazoa</taxon>
        <taxon>Chordata</taxon>
        <taxon>Craniata</taxon>
        <taxon>Vertebrata</taxon>
        <taxon>Euteleostomi</taxon>
        <taxon>Actinopterygii</taxon>
        <taxon>Neopterygii</taxon>
        <taxon>Teleostei</taxon>
        <taxon>Neoteleostei</taxon>
        <taxon>Acanthomorphata</taxon>
        <taxon>Ovalentaria</taxon>
        <taxon>Atherinomorphae</taxon>
        <taxon>Cyprinodontiformes</taxon>
        <taxon>Poeciliidae</taxon>
        <taxon>Poeciliinae</taxon>
        <taxon>Gambusia</taxon>
    </lineage>
</organism>
<sequence length="314" mass="34850">MPYTPQCAHISSKLRSKILQGQYVNLASILLPSPEVDQRIASSENFTAILKTSDPRLSKDLSIGQFLAAFSVYRDSAFYPSLPFKPSTSASPLPQPLINLGQHDRSGRKVQPLLRCSSEVSMSPLSIPHQKPLRFQELVYHYLSTPILVPELASLLLYYPDHTLINFLISGLSQGFQIGGPHFFAAPFVLPNLHSVLNEPNVVSQLLSKKISKGYIIGPFVFPPFPFFRVNPLGVATRKYSGKNRLILDLSAPHSGPPFIINSLIPKPPISLYYATVDQTISLIKSARLAHGWLRLTLPMPSRSYLYIPLSGTF</sequence>
<proteinExistence type="predicted"/>
<evidence type="ECO:0000313" key="1">
    <source>
        <dbReference type="EMBL" id="PWA18396.1"/>
    </source>
</evidence>
<dbReference type="Proteomes" id="UP000250572">
    <property type="component" value="Unassembled WGS sequence"/>
</dbReference>
<accession>A0A315V549</accession>
<reference evidence="1 2" key="1">
    <citation type="journal article" date="2018" name="G3 (Bethesda)">
        <title>A High-Quality Reference Genome for the Invasive Mosquitofish Gambusia affinis Using a Chicago Library.</title>
        <authorList>
            <person name="Hoffberg S.L."/>
            <person name="Troendle N.J."/>
            <person name="Glenn T.C."/>
            <person name="Mahmud O."/>
            <person name="Louha S."/>
            <person name="Chalopin D."/>
            <person name="Bennetzen J.L."/>
            <person name="Mauricio R."/>
        </authorList>
    </citation>
    <scope>NUCLEOTIDE SEQUENCE [LARGE SCALE GENOMIC DNA]</scope>
    <source>
        <strain evidence="1">NE01/NJP1002.9</strain>
        <tissue evidence="1">Muscle</tissue>
    </source>
</reference>
<keyword evidence="2" id="KW-1185">Reference proteome</keyword>